<name>A0A6S6SGR6_9BACT</name>
<organism evidence="1">
    <name type="scientific">uncultured Sulfurovum sp</name>
    <dbReference type="NCBI Taxonomy" id="269237"/>
    <lineage>
        <taxon>Bacteria</taxon>
        <taxon>Pseudomonadati</taxon>
        <taxon>Campylobacterota</taxon>
        <taxon>Epsilonproteobacteria</taxon>
        <taxon>Campylobacterales</taxon>
        <taxon>Sulfurovaceae</taxon>
        <taxon>Sulfurovum</taxon>
        <taxon>environmental samples</taxon>
    </lineage>
</organism>
<dbReference type="AlphaFoldDB" id="A0A6S6SGR6"/>
<evidence type="ECO:0000313" key="1">
    <source>
        <dbReference type="EMBL" id="CAA6806626.1"/>
    </source>
</evidence>
<accession>A0A6S6SGR6</accession>
<dbReference type="EMBL" id="CACVAZ010000033">
    <property type="protein sequence ID" value="CAA6806626.1"/>
    <property type="molecule type" value="Genomic_DNA"/>
</dbReference>
<sequence length="132" mass="16229">MKMDKLLAVERNFLNEKRMRVPKFRMSETNLTYLNLKAERSILSRSKLFEKILLEVIFFYLPEEQIFWVKGKPRKRAKWKKEYRKYKKSPSFSMSPCVLNILERTKDTRQITFTLLVDEIFYLYRKKYPLMI</sequence>
<proteinExistence type="predicted"/>
<gene>
    <name evidence="1" type="ORF">HELGO_WM12444</name>
</gene>
<reference evidence="1" key="1">
    <citation type="submission" date="2020-01" db="EMBL/GenBank/DDBJ databases">
        <authorList>
            <person name="Meier V. D."/>
            <person name="Meier V D."/>
        </authorList>
    </citation>
    <scope>NUCLEOTIDE SEQUENCE</scope>
    <source>
        <strain evidence="1">HLG_WM_MAG_02</strain>
    </source>
</reference>
<protein>
    <submittedName>
        <fullName evidence="1">Uncharacterized protein</fullName>
    </submittedName>
</protein>